<evidence type="ECO:0000256" key="1">
    <source>
        <dbReference type="ARBA" id="ARBA00001946"/>
    </source>
</evidence>
<accession>A0A1G6WGI4</accession>
<keyword evidence="4 9" id="KW-0479">Metal-binding</keyword>
<feature type="region of interest" description="Disordered" evidence="10">
    <location>
        <begin position="35"/>
        <end position="54"/>
    </location>
</feature>
<comment type="cofactor">
    <cofactor evidence="1">
        <name>Mg(2+)</name>
        <dbReference type="ChEBI" id="CHEBI:18420"/>
    </cofactor>
</comment>
<evidence type="ECO:0000313" key="13">
    <source>
        <dbReference type="EMBL" id="SDD64918.1"/>
    </source>
</evidence>
<dbReference type="Gene3D" id="2.40.10.120">
    <property type="match status" value="1"/>
</dbReference>
<dbReference type="InterPro" id="IPR001940">
    <property type="entry name" value="Peptidase_S1C"/>
</dbReference>
<dbReference type="SMART" id="SM00477">
    <property type="entry name" value="NUC"/>
    <property type="match status" value="1"/>
</dbReference>
<dbReference type="PANTHER" id="PTHR13966:SF5">
    <property type="entry name" value="ENDONUCLEASE G, MITOCHONDRIAL"/>
    <property type="match status" value="1"/>
</dbReference>
<evidence type="ECO:0000256" key="3">
    <source>
        <dbReference type="ARBA" id="ARBA00022722"/>
    </source>
</evidence>
<dbReference type="RefSeq" id="WP_087940942.1">
    <property type="nucleotide sequence ID" value="NZ_FNAC01000044.1"/>
</dbReference>
<feature type="binding site" evidence="9">
    <location>
        <position position="365"/>
    </location>
    <ligand>
        <name>Mg(2+)</name>
        <dbReference type="ChEBI" id="CHEBI:18420"/>
        <note>catalytic</note>
    </ligand>
</feature>
<dbReference type="InterPro" id="IPR001604">
    <property type="entry name" value="Endo_G_ENPP1-like_dom"/>
</dbReference>
<dbReference type="STRING" id="686796.SAMN04488104_104412"/>
<dbReference type="Proteomes" id="UP000199060">
    <property type="component" value="Unassembled WGS sequence"/>
</dbReference>
<evidence type="ECO:0000256" key="10">
    <source>
        <dbReference type="SAM" id="MobiDB-lite"/>
    </source>
</evidence>
<dbReference type="PANTHER" id="PTHR13966">
    <property type="entry name" value="ENDONUCLEASE RELATED"/>
    <property type="match status" value="1"/>
</dbReference>
<proteinExistence type="inferred from homology"/>
<name>A0A1G6WGI4_9BACT</name>
<dbReference type="Pfam" id="PF01223">
    <property type="entry name" value="Endonuclease_NS"/>
    <property type="match status" value="1"/>
</dbReference>
<reference evidence="14" key="1">
    <citation type="submission" date="2016-10" db="EMBL/GenBank/DDBJ databases">
        <authorList>
            <person name="Varghese N."/>
            <person name="Submissions S."/>
        </authorList>
    </citation>
    <scope>NUCLEOTIDE SEQUENCE [LARGE SCALE GENOMIC DNA]</scope>
    <source>
        <strain evidence="14">DSM 23095</strain>
    </source>
</reference>
<dbReference type="InterPro" id="IPR018524">
    <property type="entry name" value="DNA/RNA_endonuclease_AS"/>
</dbReference>
<dbReference type="PROSITE" id="PS01070">
    <property type="entry name" value="NUCLEASE_NON_SPEC"/>
    <property type="match status" value="1"/>
</dbReference>
<dbReference type="GO" id="GO:0003676">
    <property type="term" value="F:nucleic acid binding"/>
    <property type="evidence" value="ECO:0007669"/>
    <property type="project" value="InterPro"/>
</dbReference>
<evidence type="ECO:0000313" key="14">
    <source>
        <dbReference type="Proteomes" id="UP000199060"/>
    </source>
</evidence>
<dbReference type="Gene3D" id="3.40.570.10">
    <property type="entry name" value="Extracellular Endonuclease, subunit A"/>
    <property type="match status" value="1"/>
</dbReference>
<dbReference type="GO" id="GO:0004252">
    <property type="term" value="F:serine-type endopeptidase activity"/>
    <property type="evidence" value="ECO:0007669"/>
    <property type="project" value="InterPro"/>
</dbReference>
<dbReference type="GO" id="GO:0046872">
    <property type="term" value="F:metal ion binding"/>
    <property type="evidence" value="ECO:0007669"/>
    <property type="project" value="UniProtKB-KW"/>
</dbReference>
<organism evidence="13 14">
    <name type="scientific">Algoriphagus faecimaris</name>
    <dbReference type="NCBI Taxonomy" id="686796"/>
    <lineage>
        <taxon>Bacteria</taxon>
        <taxon>Pseudomonadati</taxon>
        <taxon>Bacteroidota</taxon>
        <taxon>Cytophagia</taxon>
        <taxon>Cytophagales</taxon>
        <taxon>Cyclobacteriaceae</taxon>
        <taxon>Algoriphagus</taxon>
    </lineage>
</organism>
<dbReference type="PRINTS" id="PR00834">
    <property type="entry name" value="PROTEASES2C"/>
</dbReference>
<dbReference type="SUPFAM" id="SSF50494">
    <property type="entry name" value="Trypsin-like serine proteases"/>
    <property type="match status" value="1"/>
</dbReference>
<protein>
    <submittedName>
        <fullName evidence="13">DNA/RNA endonuclease G, NUC1</fullName>
    </submittedName>
</protein>
<dbReference type="InterPro" id="IPR044929">
    <property type="entry name" value="DNA/RNA_non-sp_Endonuclease_sf"/>
</dbReference>
<evidence type="ECO:0000256" key="7">
    <source>
        <dbReference type="ARBA" id="ARBA00022842"/>
    </source>
</evidence>
<evidence type="ECO:0000256" key="9">
    <source>
        <dbReference type="PIRSR" id="PIRSR640255-2"/>
    </source>
</evidence>
<dbReference type="SUPFAM" id="SSF54060">
    <property type="entry name" value="His-Me finger endonucleases"/>
    <property type="match status" value="1"/>
</dbReference>
<dbReference type="GO" id="GO:0004519">
    <property type="term" value="F:endonuclease activity"/>
    <property type="evidence" value="ECO:0007669"/>
    <property type="project" value="UniProtKB-KW"/>
</dbReference>
<dbReference type="EMBL" id="FNAC01000044">
    <property type="protein sequence ID" value="SDD64918.1"/>
    <property type="molecule type" value="Genomic_DNA"/>
</dbReference>
<keyword evidence="6" id="KW-0378">Hydrolase</keyword>
<dbReference type="SMART" id="SM00892">
    <property type="entry name" value="Endonuclease_NS"/>
    <property type="match status" value="1"/>
</dbReference>
<feature type="domain" description="DNA/RNA non-specific endonuclease/pyrophosphatase/phosphodiesterase" evidence="12">
    <location>
        <begin position="273"/>
        <end position="462"/>
    </location>
</feature>
<evidence type="ECO:0000256" key="8">
    <source>
        <dbReference type="PIRSR" id="PIRSR640255-1"/>
    </source>
</evidence>
<dbReference type="InterPro" id="IPR020821">
    <property type="entry name" value="ENPP1-3/EXOG-like_nuc-like"/>
</dbReference>
<gene>
    <name evidence="13" type="ORF">SAMN04488104_104412</name>
</gene>
<dbReference type="GO" id="GO:0006508">
    <property type="term" value="P:proteolysis"/>
    <property type="evidence" value="ECO:0007669"/>
    <property type="project" value="InterPro"/>
</dbReference>
<dbReference type="Pfam" id="PF13365">
    <property type="entry name" value="Trypsin_2"/>
    <property type="match status" value="1"/>
</dbReference>
<feature type="active site" description="Proton acceptor" evidence="8">
    <location>
        <position position="334"/>
    </location>
</feature>
<evidence type="ECO:0000256" key="4">
    <source>
        <dbReference type="ARBA" id="ARBA00022723"/>
    </source>
</evidence>
<evidence type="ECO:0000256" key="5">
    <source>
        <dbReference type="ARBA" id="ARBA00022759"/>
    </source>
</evidence>
<dbReference type="InterPro" id="IPR009003">
    <property type="entry name" value="Peptidase_S1_PA"/>
</dbReference>
<dbReference type="InterPro" id="IPR044925">
    <property type="entry name" value="His-Me_finger_sf"/>
</dbReference>
<dbReference type="InterPro" id="IPR040255">
    <property type="entry name" value="Non-specific_endonuclease"/>
</dbReference>
<comment type="similarity">
    <text evidence="2">Belongs to the DNA/RNA non-specific endonuclease family.</text>
</comment>
<keyword evidence="14" id="KW-1185">Reference proteome</keyword>
<dbReference type="OrthoDB" id="9811262at2"/>
<evidence type="ECO:0000259" key="12">
    <source>
        <dbReference type="SMART" id="SM00892"/>
    </source>
</evidence>
<sequence length="480" mass="53767">MKISFLHAFLLFIIILGLESCSSCSRSGLREIAESRKRTNDNLPESQKPHNNLTNQAPILLNESSSKPLSSLFQQNKDAVFLIYTSTGIDGFQGTGFFISEEGIGVSNYHVFEGTSKGLESIQLSDGKRYQISDVLYFDKDNDYIIFKVNNSQKVPALRISDHTPTVGEEVFAIGNPKGLEHTLSTGIISALRDSGEILQTTTEITHGSSGGPLMNMNGEVVGITTAGLGEANLNFAINIQSLPIESFKKKSEFESRGLNNFLPASKCNQIIHHTYFSLSYCEPHEQAEWVAYKLIPEYFSGVSRTNDYREDPKVRTGSATLEDYRNSGYDRGHLLPAGSMKHSYLAMSETFYLSNISPQRNEFNGGAWLSLEEKVRQWTRKSDSLYVVTGGVLHSRLGKIRGTNVSIPEYFYKVIVRFESNRIDGIGFIMENKELKGNIINYAVTIDKVEELTGIDFFTYFPPEIENLLESELLLSNWK</sequence>
<keyword evidence="5 13" id="KW-0255">Endonuclease</keyword>
<keyword evidence="7" id="KW-0460">Magnesium</keyword>
<feature type="compositionally biased region" description="Polar residues" evidence="10">
    <location>
        <begin position="41"/>
        <end position="54"/>
    </location>
</feature>
<feature type="domain" description="ENPP1-3/EXOG-like endonuclease/phosphodiesterase" evidence="11">
    <location>
        <begin position="274"/>
        <end position="465"/>
    </location>
</feature>
<evidence type="ECO:0000259" key="11">
    <source>
        <dbReference type="SMART" id="SM00477"/>
    </source>
</evidence>
<evidence type="ECO:0000256" key="6">
    <source>
        <dbReference type="ARBA" id="ARBA00022801"/>
    </source>
</evidence>
<keyword evidence="3" id="KW-0540">Nuclease</keyword>
<dbReference type="AlphaFoldDB" id="A0A1G6WGI4"/>
<evidence type="ECO:0000256" key="2">
    <source>
        <dbReference type="ARBA" id="ARBA00010052"/>
    </source>
</evidence>